<dbReference type="EMBL" id="CAFBPK010000033">
    <property type="protein sequence ID" value="CAB5028925.1"/>
    <property type="molecule type" value="Genomic_DNA"/>
</dbReference>
<dbReference type="EMBL" id="CAFBIX010000021">
    <property type="protein sequence ID" value="CAB4847768.1"/>
    <property type="molecule type" value="Genomic_DNA"/>
</dbReference>
<evidence type="ECO:0000313" key="5">
    <source>
        <dbReference type="EMBL" id="CAB4847768.1"/>
    </source>
</evidence>
<name>A0A6J5ZTC4_9ZZZZ</name>
<feature type="transmembrane region" description="Helical" evidence="1">
    <location>
        <begin position="19"/>
        <end position="37"/>
    </location>
</feature>
<evidence type="ECO:0000313" key="7">
    <source>
        <dbReference type="EMBL" id="CAB5053532.1"/>
    </source>
</evidence>
<feature type="transmembrane region" description="Helical" evidence="1">
    <location>
        <begin position="43"/>
        <end position="66"/>
    </location>
</feature>
<feature type="transmembrane region" description="Helical" evidence="1">
    <location>
        <begin position="135"/>
        <end position="152"/>
    </location>
</feature>
<dbReference type="Pfam" id="PF03729">
    <property type="entry name" value="DUF308"/>
    <property type="match status" value="2"/>
</dbReference>
<dbReference type="PANTHER" id="PTHR34989">
    <property type="entry name" value="PROTEIN HDED"/>
    <property type="match status" value="1"/>
</dbReference>
<keyword evidence="1" id="KW-0812">Transmembrane</keyword>
<dbReference type="AlphaFoldDB" id="A0A6J5ZTC4"/>
<dbReference type="InterPro" id="IPR005325">
    <property type="entry name" value="DUF308_memb"/>
</dbReference>
<proteinExistence type="predicted"/>
<evidence type="ECO:0000313" key="2">
    <source>
        <dbReference type="EMBL" id="CAB4342342.1"/>
    </source>
</evidence>
<evidence type="ECO:0000313" key="6">
    <source>
        <dbReference type="EMBL" id="CAB5028925.1"/>
    </source>
</evidence>
<keyword evidence="1" id="KW-1133">Transmembrane helix</keyword>
<sequence>MTSNTTAPEDALMAFGKKWWLLLVLGALSIVIGFMALNNPVSATATLILFFGIWLFVSGIGTIIRALSSGSDGSGKTLMLISGVLSVILAVIFFNGGIIDKVELAAIFMGITFIFRGMAELVAGLASKGAPGRGWAIFMGIVTLLAGIIAINNPVASLVTVTQVIAIFLIILGVMEIVGSFQLRSLAKK</sequence>
<dbReference type="EMBL" id="CAESAI010000030">
    <property type="protein sequence ID" value="CAB4342342.1"/>
    <property type="molecule type" value="Genomic_DNA"/>
</dbReference>
<protein>
    <submittedName>
        <fullName evidence="3">Unannotated protein</fullName>
    </submittedName>
</protein>
<feature type="transmembrane region" description="Helical" evidence="1">
    <location>
        <begin position="158"/>
        <end position="179"/>
    </location>
</feature>
<dbReference type="EMBL" id="CAESAD010000014">
    <property type="protein sequence ID" value="CAB4344572.1"/>
    <property type="molecule type" value="Genomic_DNA"/>
</dbReference>
<reference evidence="3" key="1">
    <citation type="submission" date="2020-05" db="EMBL/GenBank/DDBJ databases">
        <authorList>
            <person name="Chiriac C."/>
            <person name="Salcher M."/>
            <person name="Ghai R."/>
            <person name="Kavagutti S V."/>
        </authorList>
    </citation>
    <scope>NUCLEOTIDE SEQUENCE</scope>
</reference>
<dbReference type="GO" id="GO:0005886">
    <property type="term" value="C:plasma membrane"/>
    <property type="evidence" value="ECO:0007669"/>
    <property type="project" value="TreeGrafter"/>
</dbReference>
<feature type="transmembrane region" description="Helical" evidence="1">
    <location>
        <begin position="104"/>
        <end position="123"/>
    </location>
</feature>
<evidence type="ECO:0000313" key="4">
    <source>
        <dbReference type="EMBL" id="CAB4798099.1"/>
    </source>
</evidence>
<accession>A0A6J5ZTC4</accession>
<feature type="transmembrane region" description="Helical" evidence="1">
    <location>
        <begin position="78"/>
        <end position="98"/>
    </location>
</feature>
<evidence type="ECO:0000256" key="1">
    <source>
        <dbReference type="SAM" id="Phobius"/>
    </source>
</evidence>
<organism evidence="3">
    <name type="scientific">freshwater metagenome</name>
    <dbReference type="NCBI Taxonomy" id="449393"/>
    <lineage>
        <taxon>unclassified sequences</taxon>
        <taxon>metagenomes</taxon>
        <taxon>ecological metagenomes</taxon>
    </lineage>
</organism>
<keyword evidence="1" id="KW-0472">Membrane</keyword>
<dbReference type="EMBL" id="CAFAAO010000004">
    <property type="protein sequence ID" value="CAB4798099.1"/>
    <property type="molecule type" value="Genomic_DNA"/>
</dbReference>
<dbReference type="InterPro" id="IPR052712">
    <property type="entry name" value="Acid_resist_chaperone_HdeD"/>
</dbReference>
<gene>
    <name evidence="4" type="ORF">UFOPK3037_00437</name>
    <name evidence="5" type="ORF">UFOPK3278_00674</name>
    <name evidence="2" type="ORF">UFOPK3406_01119</name>
    <name evidence="3" type="ORF">UFOPK3925_01395</name>
    <name evidence="6" type="ORF">UFOPK4097_01451</name>
    <name evidence="7" type="ORF">UFOPK4301_01149</name>
</gene>
<evidence type="ECO:0000313" key="3">
    <source>
        <dbReference type="EMBL" id="CAB4344572.1"/>
    </source>
</evidence>
<dbReference type="PANTHER" id="PTHR34989:SF1">
    <property type="entry name" value="PROTEIN HDED"/>
    <property type="match status" value="1"/>
</dbReference>
<dbReference type="EMBL" id="CAFBQG010000163">
    <property type="protein sequence ID" value="CAB5053532.1"/>
    <property type="molecule type" value="Genomic_DNA"/>
</dbReference>